<dbReference type="InParanoid" id="A0A6J2R565"/>
<feature type="compositionally biased region" description="Basic and acidic residues" evidence="2">
    <location>
        <begin position="419"/>
        <end position="437"/>
    </location>
</feature>
<evidence type="ECO:0000313" key="3">
    <source>
        <dbReference type="Proteomes" id="UP000504630"/>
    </source>
</evidence>
<dbReference type="AlphaFoldDB" id="A0A6J2R565"/>
<feature type="region of interest" description="Disordered" evidence="2">
    <location>
        <begin position="268"/>
        <end position="447"/>
    </location>
</feature>
<accession>A0A6J2R565</accession>
<feature type="compositionally biased region" description="Basic residues" evidence="2">
    <location>
        <begin position="283"/>
        <end position="294"/>
    </location>
</feature>
<dbReference type="KEGG" id="cgob:115020129"/>
<evidence type="ECO:0000256" key="1">
    <source>
        <dbReference type="SAM" id="Coils"/>
    </source>
</evidence>
<feature type="coiled-coil region" evidence="1">
    <location>
        <begin position="207"/>
        <end position="268"/>
    </location>
</feature>
<dbReference type="OrthoDB" id="8964991at2759"/>
<keyword evidence="3" id="KW-1185">Reference proteome</keyword>
<proteinExistence type="predicted"/>
<feature type="compositionally biased region" description="Basic and acidic residues" evidence="2">
    <location>
        <begin position="318"/>
        <end position="336"/>
    </location>
</feature>
<keyword evidence="1" id="KW-0175">Coiled coil</keyword>
<organism evidence="3 4">
    <name type="scientific">Cottoperca gobio</name>
    <name type="common">Frogmouth</name>
    <name type="synonym">Aphritis gobio</name>
    <dbReference type="NCBI Taxonomy" id="56716"/>
    <lineage>
        <taxon>Eukaryota</taxon>
        <taxon>Metazoa</taxon>
        <taxon>Chordata</taxon>
        <taxon>Craniata</taxon>
        <taxon>Vertebrata</taxon>
        <taxon>Euteleostomi</taxon>
        <taxon>Actinopterygii</taxon>
        <taxon>Neopterygii</taxon>
        <taxon>Teleostei</taxon>
        <taxon>Neoteleostei</taxon>
        <taxon>Acanthomorphata</taxon>
        <taxon>Eupercaria</taxon>
        <taxon>Perciformes</taxon>
        <taxon>Notothenioidei</taxon>
        <taxon>Bovichtidae</taxon>
        <taxon>Cottoperca</taxon>
    </lineage>
</organism>
<dbReference type="RefSeq" id="XP_029305898.1">
    <property type="nucleotide sequence ID" value="XM_029450038.1"/>
</dbReference>
<evidence type="ECO:0000313" key="4">
    <source>
        <dbReference type="RefSeq" id="XP_029305898.1"/>
    </source>
</evidence>
<evidence type="ECO:0000256" key="2">
    <source>
        <dbReference type="SAM" id="MobiDB-lite"/>
    </source>
</evidence>
<dbReference type="Proteomes" id="UP000504630">
    <property type="component" value="Chromosome 2"/>
</dbReference>
<feature type="compositionally biased region" description="Basic residues" evidence="2">
    <location>
        <begin position="438"/>
        <end position="447"/>
    </location>
</feature>
<name>A0A6J2R565_COTGO</name>
<protein>
    <submittedName>
        <fullName evidence="4">Myosin-11-like isoform X1</fullName>
    </submittedName>
</protein>
<reference evidence="4" key="1">
    <citation type="submission" date="2025-08" db="UniProtKB">
        <authorList>
            <consortium name="RefSeq"/>
        </authorList>
    </citation>
    <scope>IDENTIFICATION</scope>
</reference>
<dbReference type="GeneID" id="115020129"/>
<sequence length="447" mass="50384">MRTSSMSDRYFEILRDSRLSWNDIPLGRQLPRTPPLTGVKKHLDFCNEDTSEDHENQQQNVEVQAETTAQEDNNQNVTFDFNTHETETEPHEPNSMLKGMKGYQLTQIDLEFIENMKVEKLIKKLQGDLEEVWRLLKTEKMSLELALASREKTQADLKMLPSCEDLLELLKVVFRVTSPSTQLPDLASLMDMATRENIQRVSDEKRLELTRMENVAANKRKKAAQERGQLEKQIASERLKIQGLMSQLTNLKSELAQQEEVYKALKMQTNTPEAGEASEKQQATKRRAKGRGKGGTKAVNFTEKLQGATNVSKSTKGKLADDKTDKQSSVKYDRANKNTWETPKTKRKPAAAEKPQRSVKGARGPLKKVEEQEANSQESVRGRRKRLLPTATAASLPKKQSGGKTGEASSTSRPAAPSQDRKHAAAGDAEESRDTVLRRSKRIASRR</sequence>
<gene>
    <name evidence="4" type="primary">LOC115020129</name>
</gene>